<evidence type="ECO:0000256" key="1">
    <source>
        <dbReference type="ARBA" id="ARBA00022741"/>
    </source>
</evidence>
<protein>
    <submittedName>
        <fullName evidence="4">RNA polymerase II elongator associated protein</fullName>
    </submittedName>
</protein>
<sequence length="230" mass="25662">MLSKKTILICDGMNYIKGYRYQMNCAAKEAGVRPCTIHVASPPEKCKEWNASRDQAEAYTESTLEALIMRFEEPSSMARWDSPLFTIGWDDQSLPFDSIWAAITSGIKPKANPSVVPNGQTAPSTVQALHSTTSTLITTLLAHLSDNPLSTHLRLPSPPYPSTGLALPARTITLSELQRLKRQFETIQLQGFKRGGQGVLRAGWGEREWGEAWVKFLEGQWGTREWVDQV</sequence>
<evidence type="ECO:0000256" key="3">
    <source>
        <dbReference type="ARBA" id="ARBA00025768"/>
    </source>
</evidence>
<name>A0A0F7SIY3_PHARH</name>
<dbReference type="AlphaFoldDB" id="A0A0F7SIY3"/>
<keyword evidence="2" id="KW-0067">ATP-binding</keyword>
<keyword evidence="1" id="KW-0547">Nucleotide-binding</keyword>
<accession>A0A0F7SIY3</accession>
<dbReference type="EMBL" id="LN483249">
    <property type="protein sequence ID" value="CDZ97683.1"/>
    <property type="molecule type" value="Genomic_DNA"/>
</dbReference>
<proteinExistence type="inferred from homology"/>
<dbReference type="Pfam" id="PF08433">
    <property type="entry name" value="KTI12"/>
    <property type="match status" value="1"/>
</dbReference>
<dbReference type="Gene3D" id="3.40.50.300">
    <property type="entry name" value="P-loop containing nucleotide triphosphate hydrolases"/>
    <property type="match status" value="1"/>
</dbReference>
<comment type="similarity">
    <text evidence="3">Belongs to the KTI12 family.</text>
</comment>
<evidence type="ECO:0000313" key="4">
    <source>
        <dbReference type="EMBL" id="CDZ97683.1"/>
    </source>
</evidence>
<dbReference type="InterPro" id="IPR013641">
    <property type="entry name" value="KTI12/PSTK"/>
</dbReference>
<dbReference type="GO" id="GO:0005524">
    <property type="term" value="F:ATP binding"/>
    <property type="evidence" value="ECO:0007669"/>
    <property type="project" value="UniProtKB-KW"/>
</dbReference>
<dbReference type="SUPFAM" id="SSF52540">
    <property type="entry name" value="P-loop containing nucleoside triphosphate hydrolases"/>
    <property type="match status" value="1"/>
</dbReference>
<dbReference type="PANTHER" id="PTHR12435">
    <property type="match status" value="1"/>
</dbReference>
<dbReference type="InterPro" id="IPR027417">
    <property type="entry name" value="P-loop_NTPase"/>
</dbReference>
<evidence type="ECO:0000256" key="2">
    <source>
        <dbReference type="ARBA" id="ARBA00022840"/>
    </source>
</evidence>
<reference evidence="4" key="1">
    <citation type="submission" date="2014-08" db="EMBL/GenBank/DDBJ databases">
        <authorList>
            <person name="Sharma Rahul"/>
            <person name="Thines Marco"/>
        </authorList>
    </citation>
    <scope>NUCLEOTIDE SEQUENCE</scope>
</reference>
<organism evidence="4">
    <name type="scientific">Phaffia rhodozyma</name>
    <name type="common">Yeast</name>
    <name type="synonym">Xanthophyllomyces dendrorhous</name>
    <dbReference type="NCBI Taxonomy" id="264483"/>
    <lineage>
        <taxon>Eukaryota</taxon>
        <taxon>Fungi</taxon>
        <taxon>Dikarya</taxon>
        <taxon>Basidiomycota</taxon>
        <taxon>Agaricomycotina</taxon>
        <taxon>Tremellomycetes</taxon>
        <taxon>Cystofilobasidiales</taxon>
        <taxon>Mrakiaceae</taxon>
        <taxon>Phaffia</taxon>
    </lineage>
</organism>